<sequence length="58" mass="6769">MEAGFKELPINVVKGFFKVEFESYKAFLLLLRFSHKVDDFLQDNRVVRCASSWQEAAL</sequence>
<dbReference type="Proteomes" id="UP000265520">
    <property type="component" value="Unassembled WGS sequence"/>
</dbReference>
<dbReference type="EMBL" id="LXQA011258901">
    <property type="protein sequence ID" value="MCI90956.1"/>
    <property type="molecule type" value="Genomic_DNA"/>
</dbReference>
<proteinExistence type="predicted"/>
<keyword evidence="2" id="KW-1185">Reference proteome</keyword>
<evidence type="ECO:0000313" key="2">
    <source>
        <dbReference type="Proteomes" id="UP000265520"/>
    </source>
</evidence>
<comment type="caution">
    <text evidence="1">The sequence shown here is derived from an EMBL/GenBank/DDBJ whole genome shotgun (WGS) entry which is preliminary data.</text>
</comment>
<protein>
    <submittedName>
        <fullName evidence="1">Uncharacterized protein</fullName>
    </submittedName>
</protein>
<evidence type="ECO:0000313" key="1">
    <source>
        <dbReference type="EMBL" id="MCI90956.1"/>
    </source>
</evidence>
<reference evidence="1 2" key="1">
    <citation type="journal article" date="2018" name="Front. Plant Sci.">
        <title>Red Clover (Trifolium pratense) and Zigzag Clover (T. medium) - A Picture of Genomic Similarities and Differences.</title>
        <authorList>
            <person name="Dluhosova J."/>
            <person name="Istvanek J."/>
            <person name="Nedelnik J."/>
            <person name="Repkova J."/>
        </authorList>
    </citation>
    <scope>NUCLEOTIDE SEQUENCE [LARGE SCALE GENOMIC DNA]</scope>
    <source>
        <strain evidence="2">cv. 10/8</strain>
        <tissue evidence="1">Leaf</tissue>
    </source>
</reference>
<feature type="non-terminal residue" evidence="1">
    <location>
        <position position="58"/>
    </location>
</feature>
<organism evidence="1 2">
    <name type="scientific">Trifolium medium</name>
    <dbReference type="NCBI Taxonomy" id="97028"/>
    <lineage>
        <taxon>Eukaryota</taxon>
        <taxon>Viridiplantae</taxon>
        <taxon>Streptophyta</taxon>
        <taxon>Embryophyta</taxon>
        <taxon>Tracheophyta</taxon>
        <taxon>Spermatophyta</taxon>
        <taxon>Magnoliopsida</taxon>
        <taxon>eudicotyledons</taxon>
        <taxon>Gunneridae</taxon>
        <taxon>Pentapetalae</taxon>
        <taxon>rosids</taxon>
        <taxon>fabids</taxon>
        <taxon>Fabales</taxon>
        <taxon>Fabaceae</taxon>
        <taxon>Papilionoideae</taxon>
        <taxon>50 kb inversion clade</taxon>
        <taxon>NPAAA clade</taxon>
        <taxon>Hologalegina</taxon>
        <taxon>IRL clade</taxon>
        <taxon>Trifolieae</taxon>
        <taxon>Trifolium</taxon>
    </lineage>
</organism>
<name>A0A392VRP6_9FABA</name>
<dbReference type="AlphaFoldDB" id="A0A392VRP6"/>
<accession>A0A392VRP6</accession>